<evidence type="ECO:0000256" key="1">
    <source>
        <dbReference type="ARBA" id="ARBA00022729"/>
    </source>
</evidence>
<sequence>MVIILKQLAIFLIYLFLLTSPAFADPKPTLPIDNPQSGEDQYLLAPGDLVEISVWKEESLQKVEALVAPDGNITFPLVGTVMAAGKPISALESSIVSKLADYIAEPVVTVKLLQNNGNTIFVIGKVNKPGVYPVNRRIDVMQALSLAGGLTVFADTGSTFSGIFGGGGPIHVLRRVGNVVKVFPFDYDDVVEGKHLEQNIILEPGDTVTVP</sequence>
<evidence type="ECO:0000313" key="5">
    <source>
        <dbReference type="EMBL" id="ESS74106.1"/>
    </source>
</evidence>
<dbReference type="PANTHER" id="PTHR33619">
    <property type="entry name" value="POLYSACCHARIDE EXPORT PROTEIN GFCE-RELATED"/>
    <property type="match status" value="1"/>
</dbReference>
<dbReference type="EMBL" id="AYLO01000004">
    <property type="protein sequence ID" value="ESS74106.1"/>
    <property type="molecule type" value="Genomic_DNA"/>
</dbReference>
<accession>V5E3H5</accession>
<name>V5E3H5_9GAMM</name>
<dbReference type="PANTHER" id="PTHR33619:SF3">
    <property type="entry name" value="POLYSACCHARIDE EXPORT PROTEIN GFCE-RELATED"/>
    <property type="match status" value="1"/>
</dbReference>
<dbReference type="eggNOG" id="COG1596">
    <property type="taxonomic scope" value="Bacteria"/>
</dbReference>
<dbReference type="STRING" id="1116472.MGMO_4c00180"/>
<feature type="signal peptide" evidence="2">
    <location>
        <begin position="1"/>
        <end position="24"/>
    </location>
</feature>
<dbReference type="InterPro" id="IPR019554">
    <property type="entry name" value="Soluble_ligand-bd"/>
</dbReference>
<feature type="chain" id="PRO_5004732161" evidence="2">
    <location>
        <begin position="25"/>
        <end position="211"/>
    </location>
</feature>
<dbReference type="Pfam" id="PF10531">
    <property type="entry name" value="SLBB"/>
    <property type="match status" value="1"/>
</dbReference>
<feature type="domain" description="Polysaccharide export protein N-terminal" evidence="3">
    <location>
        <begin position="39"/>
        <end position="112"/>
    </location>
</feature>
<dbReference type="GO" id="GO:0015159">
    <property type="term" value="F:polysaccharide transmembrane transporter activity"/>
    <property type="evidence" value="ECO:0007669"/>
    <property type="project" value="InterPro"/>
</dbReference>
<evidence type="ECO:0000313" key="6">
    <source>
        <dbReference type="Proteomes" id="UP000017842"/>
    </source>
</evidence>
<dbReference type="Gene3D" id="3.30.1950.10">
    <property type="entry name" value="wza like domain"/>
    <property type="match status" value="1"/>
</dbReference>
<organism evidence="5 6">
    <name type="scientific">Methyloglobulus morosus KoM1</name>
    <dbReference type="NCBI Taxonomy" id="1116472"/>
    <lineage>
        <taxon>Bacteria</taxon>
        <taxon>Pseudomonadati</taxon>
        <taxon>Pseudomonadota</taxon>
        <taxon>Gammaproteobacteria</taxon>
        <taxon>Methylococcales</taxon>
        <taxon>Methylococcaceae</taxon>
        <taxon>Methyloglobulus</taxon>
    </lineage>
</organism>
<dbReference type="InterPro" id="IPR049712">
    <property type="entry name" value="Poly_export"/>
</dbReference>
<gene>
    <name evidence="5" type="ORF">MGMO_4c00180</name>
</gene>
<evidence type="ECO:0000256" key="2">
    <source>
        <dbReference type="SAM" id="SignalP"/>
    </source>
</evidence>
<dbReference type="AlphaFoldDB" id="V5E3H5"/>
<evidence type="ECO:0000259" key="3">
    <source>
        <dbReference type="Pfam" id="PF02563"/>
    </source>
</evidence>
<proteinExistence type="predicted"/>
<reference evidence="5 6" key="1">
    <citation type="journal article" date="2013" name="Genome Announc.">
        <title>Draft Genome Sequence of the Methanotrophic Gammaproteobacterium Methyloglobulus morosus DSM 22980 Strain KoM1.</title>
        <authorList>
            <person name="Poehlein A."/>
            <person name="Deutzmann J.S."/>
            <person name="Daniel R."/>
            <person name="Simeonova D.D."/>
        </authorList>
    </citation>
    <scope>NUCLEOTIDE SEQUENCE [LARGE SCALE GENOMIC DNA]</scope>
    <source>
        <strain evidence="5 6">KoM1</strain>
    </source>
</reference>
<comment type="caution">
    <text evidence="5">The sequence shown here is derived from an EMBL/GenBank/DDBJ whole genome shotgun (WGS) entry which is preliminary data.</text>
</comment>
<evidence type="ECO:0000259" key="4">
    <source>
        <dbReference type="Pfam" id="PF10531"/>
    </source>
</evidence>
<protein>
    <submittedName>
        <fullName evidence="5">Polysaccharide export protein</fullName>
    </submittedName>
</protein>
<dbReference type="Pfam" id="PF02563">
    <property type="entry name" value="Poly_export"/>
    <property type="match status" value="1"/>
</dbReference>
<dbReference type="Proteomes" id="UP000017842">
    <property type="component" value="Unassembled WGS sequence"/>
</dbReference>
<keyword evidence="6" id="KW-1185">Reference proteome</keyword>
<dbReference type="InterPro" id="IPR003715">
    <property type="entry name" value="Poly_export_N"/>
</dbReference>
<keyword evidence="1 2" id="KW-0732">Signal</keyword>
<feature type="domain" description="Soluble ligand binding" evidence="4">
    <location>
        <begin position="120"/>
        <end position="157"/>
    </location>
</feature>
<dbReference type="Gene3D" id="3.10.560.10">
    <property type="entry name" value="Outer membrane lipoprotein wza domain like"/>
    <property type="match status" value="1"/>
</dbReference>